<gene>
    <name evidence="4" type="ORF">GH723_11135</name>
</gene>
<feature type="domain" description="Fe2OG dioxygenase" evidence="3">
    <location>
        <begin position="85"/>
        <end position="204"/>
    </location>
</feature>
<dbReference type="RefSeq" id="WP_153759711.1">
    <property type="nucleotide sequence ID" value="NZ_CP045851.1"/>
</dbReference>
<evidence type="ECO:0000259" key="3">
    <source>
        <dbReference type="PROSITE" id="PS51471"/>
    </source>
</evidence>
<feature type="compositionally biased region" description="Basic and acidic residues" evidence="2">
    <location>
        <begin position="217"/>
        <end position="230"/>
    </location>
</feature>
<keyword evidence="1" id="KW-0408">Iron</keyword>
<dbReference type="Gene3D" id="2.60.120.620">
    <property type="entry name" value="q2cbj1_9rhob like domain"/>
    <property type="match status" value="1"/>
</dbReference>
<dbReference type="GO" id="GO:0046872">
    <property type="term" value="F:metal ion binding"/>
    <property type="evidence" value="ECO:0007669"/>
    <property type="project" value="UniProtKB-KW"/>
</dbReference>
<accession>A0A5Q2RJB9</accession>
<keyword evidence="1" id="KW-0560">Oxidoreductase</keyword>
<proteinExistence type="inferred from homology"/>
<dbReference type="AlphaFoldDB" id="A0A5Q2RJB9"/>
<dbReference type="EMBL" id="CP045851">
    <property type="protein sequence ID" value="QGG95604.1"/>
    <property type="molecule type" value="Genomic_DNA"/>
</dbReference>
<keyword evidence="5" id="KW-1185">Reference proteome</keyword>
<protein>
    <recommendedName>
        <fullName evidence="3">Fe2OG dioxygenase domain-containing protein</fullName>
    </recommendedName>
</protein>
<keyword evidence="1" id="KW-0479">Metal-binding</keyword>
<organism evidence="4 5">
    <name type="scientific">Actinomarinicola tropica</name>
    <dbReference type="NCBI Taxonomy" id="2789776"/>
    <lineage>
        <taxon>Bacteria</taxon>
        <taxon>Bacillati</taxon>
        <taxon>Actinomycetota</taxon>
        <taxon>Acidimicrobiia</taxon>
        <taxon>Acidimicrobiales</taxon>
        <taxon>Iamiaceae</taxon>
        <taxon>Actinomarinicola</taxon>
    </lineage>
</organism>
<name>A0A5Q2RJB9_9ACTN</name>
<evidence type="ECO:0000256" key="1">
    <source>
        <dbReference type="RuleBase" id="RU003682"/>
    </source>
</evidence>
<evidence type="ECO:0000313" key="4">
    <source>
        <dbReference type="EMBL" id="QGG95604.1"/>
    </source>
</evidence>
<dbReference type="Pfam" id="PF13640">
    <property type="entry name" value="2OG-FeII_Oxy_3"/>
    <property type="match status" value="1"/>
</dbReference>
<dbReference type="PROSITE" id="PS51471">
    <property type="entry name" value="FE2OG_OXY"/>
    <property type="match status" value="1"/>
</dbReference>
<dbReference type="GO" id="GO:0016491">
    <property type="term" value="F:oxidoreductase activity"/>
    <property type="evidence" value="ECO:0007669"/>
    <property type="project" value="UniProtKB-KW"/>
</dbReference>
<reference evidence="4 5" key="1">
    <citation type="submission" date="2019-11" db="EMBL/GenBank/DDBJ databases">
        <authorList>
            <person name="He Y."/>
        </authorList>
    </citation>
    <scope>NUCLEOTIDE SEQUENCE [LARGE SCALE GENOMIC DNA]</scope>
    <source>
        <strain evidence="4 5">SCSIO 58843</strain>
    </source>
</reference>
<sequence length="230" mass="24757">MEQTTTDDTERTEGASVETAPAVIQWIDPDLCRAFVDAAGERTPSEQHDGRPVADLDGAAAEMVYAAVSHPAVRAAPLLGAPLHEANFIYGKVLEYPTDSGELGWHFDADVALTDGQLALLIRSGRMHQWQAEEMRGRILSVMIQCSDGDSYDGGDLQIKDDAGTVLTAPRDIGTVIAIDSHRLHRVTPVTRGTRISIVCFLGRSPRGADRPPASGSERRKTGSGERLVA</sequence>
<dbReference type="Proteomes" id="UP000334019">
    <property type="component" value="Chromosome"/>
</dbReference>
<evidence type="ECO:0000313" key="5">
    <source>
        <dbReference type="Proteomes" id="UP000334019"/>
    </source>
</evidence>
<dbReference type="InterPro" id="IPR005123">
    <property type="entry name" value="Oxoglu/Fe-dep_dioxygenase_dom"/>
</dbReference>
<feature type="region of interest" description="Disordered" evidence="2">
    <location>
        <begin position="207"/>
        <end position="230"/>
    </location>
</feature>
<dbReference type="KEGG" id="atq:GH723_11135"/>
<comment type="similarity">
    <text evidence="1">Belongs to the iron/ascorbate-dependent oxidoreductase family.</text>
</comment>
<dbReference type="InterPro" id="IPR044862">
    <property type="entry name" value="Pro_4_hyd_alph_FE2OG_OXY"/>
</dbReference>
<evidence type="ECO:0000256" key="2">
    <source>
        <dbReference type="SAM" id="MobiDB-lite"/>
    </source>
</evidence>